<evidence type="ECO:0000256" key="1">
    <source>
        <dbReference type="SAM" id="MobiDB-lite"/>
    </source>
</evidence>
<dbReference type="InterPro" id="IPR027417">
    <property type="entry name" value="P-loop_NTPase"/>
</dbReference>
<name>A0A7C4CCL4_UNCW3</name>
<organism evidence="2">
    <name type="scientific">candidate division WOR-3 bacterium</name>
    <dbReference type="NCBI Taxonomy" id="2052148"/>
    <lineage>
        <taxon>Bacteria</taxon>
        <taxon>Bacteria division WOR-3</taxon>
    </lineage>
</organism>
<protein>
    <recommendedName>
        <fullName evidence="3">ATP-binding protein</fullName>
    </recommendedName>
</protein>
<dbReference type="SUPFAM" id="SSF52540">
    <property type="entry name" value="P-loop containing nucleoside triphosphate hydrolases"/>
    <property type="match status" value="1"/>
</dbReference>
<evidence type="ECO:0008006" key="3">
    <source>
        <dbReference type="Google" id="ProtNLM"/>
    </source>
</evidence>
<sequence length="463" mass="52009">MSTQRPRRHGRSGCRTTRKAKGRTTRICHSAATTEQEGSGVDRQLARAIVSKLGATGTPPEFGIEAFTVGLERYLRVMEEEYLDGILKHGLSSFKLITGNYGGGKTHFLYCVRNLAFKHNYCVAYVGLNPTECPFDKLELVYRAITASLSPPHPTDRPGDVWSSGIEQVIRRWVERQRAAADTRERLQEYLTGLPAPESTSFGNAVRGAFETLAADDADGFSDVVQWLKGEETHRDVRVRFRISERVDKATAFRMLRSLIQWVHAIGYTGLVLLFDEAERGMSITSSRDRKRALDNLRQLVDECGNSRLPGAMMLYAVPDENLLFDGSGGVYEALKQRLRSGFSEVNPVGVRINLEELGIEPAEFLARLGSRLSVLFETAYEVKLPPERRDRALRLLAELAVSAFVLDISYRRLFVVAAVDVLHQLRAKPDLEFGQKDAEKLLRVTTRQLEKAEQAKVESEEF</sequence>
<dbReference type="InterPro" id="IPR021228">
    <property type="entry name" value="BrxD"/>
</dbReference>
<accession>A0A7C4CCL4</accession>
<comment type="caution">
    <text evidence="2">The sequence shown here is derived from an EMBL/GenBank/DDBJ whole genome shotgun (WGS) entry which is preliminary data.</text>
</comment>
<proteinExistence type="predicted"/>
<reference evidence="2" key="1">
    <citation type="journal article" date="2020" name="mSystems">
        <title>Genome- and Community-Level Interaction Insights into Carbon Utilization and Element Cycling Functions of Hydrothermarchaeota in Hydrothermal Sediment.</title>
        <authorList>
            <person name="Zhou Z."/>
            <person name="Liu Y."/>
            <person name="Xu W."/>
            <person name="Pan J."/>
            <person name="Luo Z.H."/>
            <person name="Li M."/>
        </authorList>
    </citation>
    <scope>NUCLEOTIDE SEQUENCE [LARGE SCALE GENOMIC DNA]</scope>
    <source>
        <strain evidence="2">SpSt-488</strain>
    </source>
</reference>
<feature type="region of interest" description="Disordered" evidence="1">
    <location>
        <begin position="1"/>
        <end position="26"/>
    </location>
</feature>
<dbReference type="Pfam" id="PF10923">
    <property type="entry name" value="BrxC_BrxD"/>
    <property type="match status" value="1"/>
</dbReference>
<evidence type="ECO:0000313" key="2">
    <source>
        <dbReference type="EMBL" id="HGK29103.1"/>
    </source>
</evidence>
<gene>
    <name evidence="2" type="ORF">ENS41_09200</name>
</gene>
<dbReference type="AlphaFoldDB" id="A0A7C4CCL4"/>
<dbReference type="EMBL" id="DSUT01000193">
    <property type="protein sequence ID" value="HGK29103.1"/>
    <property type="molecule type" value="Genomic_DNA"/>
</dbReference>